<feature type="non-terminal residue" evidence="2">
    <location>
        <position position="349"/>
    </location>
</feature>
<dbReference type="OrthoDB" id="2438412at2759"/>
<comment type="caution">
    <text evidence="2">The sequence shown here is derived from an EMBL/GenBank/DDBJ whole genome shotgun (WGS) entry which is preliminary data.</text>
</comment>
<dbReference type="EMBL" id="JAABOA010006273">
    <property type="protein sequence ID" value="KAF9566410.1"/>
    <property type="molecule type" value="Genomic_DNA"/>
</dbReference>
<evidence type="ECO:0000313" key="3">
    <source>
        <dbReference type="Proteomes" id="UP000780801"/>
    </source>
</evidence>
<evidence type="ECO:0000313" key="2">
    <source>
        <dbReference type="EMBL" id="KAF9566410.1"/>
    </source>
</evidence>
<name>A0A9P6K8W6_9FUNG</name>
<keyword evidence="3" id="KW-1185">Reference proteome</keyword>
<feature type="compositionally biased region" description="Basic and acidic residues" evidence="1">
    <location>
        <begin position="220"/>
        <end position="239"/>
    </location>
</feature>
<feature type="compositionally biased region" description="Acidic residues" evidence="1">
    <location>
        <begin position="209"/>
        <end position="219"/>
    </location>
</feature>
<feature type="compositionally biased region" description="Low complexity" evidence="1">
    <location>
        <begin position="44"/>
        <end position="55"/>
    </location>
</feature>
<dbReference type="AlphaFoldDB" id="A0A9P6K8W6"/>
<feature type="region of interest" description="Disordered" evidence="1">
    <location>
        <begin position="43"/>
        <end position="87"/>
    </location>
</feature>
<organism evidence="2 3">
    <name type="scientific">Lunasporangiospora selenospora</name>
    <dbReference type="NCBI Taxonomy" id="979761"/>
    <lineage>
        <taxon>Eukaryota</taxon>
        <taxon>Fungi</taxon>
        <taxon>Fungi incertae sedis</taxon>
        <taxon>Mucoromycota</taxon>
        <taxon>Mortierellomycotina</taxon>
        <taxon>Mortierellomycetes</taxon>
        <taxon>Mortierellales</taxon>
        <taxon>Mortierellaceae</taxon>
        <taxon>Lunasporangiospora</taxon>
    </lineage>
</organism>
<feature type="compositionally biased region" description="Acidic residues" evidence="1">
    <location>
        <begin position="187"/>
        <end position="196"/>
    </location>
</feature>
<dbReference type="Proteomes" id="UP000780801">
    <property type="component" value="Unassembled WGS sequence"/>
</dbReference>
<reference evidence="2" key="1">
    <citation type="journal article" date="2020" name="Fungal Divers.">
        <title>Resolving the Mortierellaceae phylogeny through synthesis of multi-gene phylogenetics and phylogenomics.</title>
        <authorList>
            <person name="Vandepol N."/>
            <person name="Liber J."/>
            <person name="Desiro A."/>
            <person name="Na H."/>
            <person name="Kennedy M."/>
            <person name="Barry K."/>
            <person name="Grigoriev I.V."/>
            <person name="Miller A.N."/>
            <person name="O'Donnell K."/>
            <person name="Stajich J.E."/>
            <person name="Bonito G."/>
        </authorList>
    </citation>
    <scope>NUCLEOTIDE SEQUENCE</scope>
    <source>
        <strain evidence="2">KOD1015</strain>
    </source>
</reference>
<accession>A0A9P6K8W6</accession>
<feature type="compositionally biased region" description="Acidic residues" evidence="1">
    <location>
        <begin position="138"/>
        <end position="179"/>
    </location>
</feature>
<sequence length="349" mass="38373">MNSGSFSSRHRALLGALLVFCIGSLLTLSFRPLSVDRTNDWVVSSRPRFPSPNSNLGGKNDDESVGTGAPGTDLENNNKLDSSIDPDSLSLDALKRSIKSTILDTAEDLSDPTRSIRPNRGSKGQLGIKVDDLNSDPSMDDEVNADDELAEDEMADDGDGDEDVDDSDQQNQASEEDAEDSMKYSEDDMDDQEEPPNTESPDLSQEHEDNGDDDNDDDDHASLDLDLEKPEGQEADKDSSASILLEDTTLADFDVNSVLSPSESYLLFIPSGETIEAQFFSLLTSLWIAKHSNRTLIIPPPMMAPPSLHEMYPYFAGPRGTKRQRWSNLFDLGPISRSQRTVQIDNTRP</sequence>
<feature type="region of interest" description="Disordered" evidence="1">
    <location>
        <begin position="108"/>
        <end position="240"/>
    </location>
</feature>
<proteinExistence type="predicted"/>
<protein>
    <submittedName>
        <fullName evidence="2">Uncharacterized protein</fullName>
    </submittedName>
</protein>
<gene>
    <name evidence="2" type="ORF">BGW38_008876</name>
</gene>
<evidence type="ECO:0000256" key="1">
    <source>
        <dbReference type="SAM" id="MobiDB-lite"/>
    </source>
</evidence>